<feature type="compositionally biased region" description="Polar residues" evidence="1">
    <location>
        <begin position="12"/>
        <end position="38"/>
    </location>
</feature>
<proteinExistence type="predicted"/>
<reference evidence="2" key="1">
    <citation type="journal article" date="2020" name="Stud. Mycol.">
        <title>101 Dothideomycetes genomes: a test case for predicting lifestyles and emergence of pathogens.</title>
        <authorList>
            <person name="Haridas S."/>
            <person name="Albert R."/>
            <person name="Binder M."/>
            <person name="Bloem J."/>
            <person name="Labutti K."/>
            <person name="Salamov A."/>
            <person name="Andreopoulos B."/>
            <person name="Baker S."/>
            <person name="Barry K."/>
            <person name="Bills G."/>
            <person name="Bluhm B."/>
            <person name="Cannon C."/>
            <person name="Castanera R."/>
            <person name="Culley D."/>
            <person name="Daum C."/>
            <person name="Ezra D."/>
            <person name="Gonzalez J."/>
            <person name="Henrissat B."/>
            <person name="Kuo A."/>
            <person name="Liang C."/>
            <person name="Lipzen A."/>
            <person name="Lutzoni F."/>
            <person name="Magnuson J."/>
            <person name="Mondo S."/>
            <person name="Nolan M."/>
            <person name="Ohm R."/>
            <person name="Pangilinan J."/>
            <person name="Park H.-J."/>
            <person name="Ramirez L."/>
            <person name="Alfaro M."/>
            <person name="Sun H."/>
            <person name="Tritt A."/>
            <person name="Yoshinaga Y."/>
            <person name="Zwiers L.-H."/>
            <person name="Turgeon B."/>
            <person name="Goodwin S."/>
            <person name="Spatafora J."/>
            <person name="Crous P."/>
            <person name="Grigoriev I."/>
        </authorList>
    </citation>
    <scope>NUCLEOTIDE SEQUENCE</scope>
    <source>
        <strain evidence="2">CBS 121167</strain>
    </source>
</reference>
<dbReference type="Proteomes" id="UP000799438">
    <property type="component" value="Unassembled WGS sequence"/>
</dbReference>
<gene>
    <name evidence="2" type="ORF">K452DRAFT_282254</name>
</gene>
<evidence type="ECO:0000313" key="3">
    <source>
        <dbReference type="Proteomes" id="UP000799438"/>
    </source>
</evidence>
<dbReference type="GeneID" id="54297055"/>
<accession>A0A6A6BWP3</accession>
<dbReference type="RefSeq" id="XP_033402972.1">
    <property type="nucleotide sequence ID" value="XM_033539559.1"/>
</dbReference>
<name>A0A6A6BWP3_9PEZI</name>
<dbReference type="AlphaFoldDB" id="A0A6A6BWP3"/>
<evidence type="ECO:0000313" key="2">
    <source>
        <dbReference type="EMBL" id="KAF2147264.1"/>
    </source>
</evidence>
<keyword evidence="3" id="KW-1185">Reference proteome</keyword>
<feature type="region of interest" description="Disordered" evidence="1">
    <location>
        <begin position="1"/>
        <end position="38"/>
    </location>
</feature>
<evidence type="ECO:0000256" key="1">
    <source>
        <dbReference type="SAM" id="MobiDB-lite"/>
    </source>
</evidence>
<sequence length="74" mass="7979">MHAHAVLPPGTPQQSHQTSKRAQSTNTHQHTHTRSLYPSNLSICLARSVVHIIIAAHGPPLAPRPAKSPTRPSV</sequence>
<organism evidence="2 3">
    <name type="scientific">Aplosporella prunicola CBS 121167</name>
    <dbReference type="NCBI Taxonomy" id="1176127"/>
    <lineage>
        <taxon>Eukaryota</taxon>
        <taxon>Fungi</taxon>
        <taxon>Dikarya</taxon>
        <taxon>Ascomycota</taxon>
        <taxon>Pezizomycotina</taxon>
        <taxon>Dothideomycetes</taxon>
        <taxon>Dothideomycetes incertae sedis</taxon>
        <taxon>Botryosphaeriales</taxon>
        <taxon>Aplosporellaceae</taxon>
        <taxon>Aplosporella</taxon>
    </lineage>
</organism>
<dbReference type="EMBL" id="ML995474">
    <property type="protein sequence ID" value="KAF2147264.1"/>
    <property type="molecule type" value="Genomic_DNA"/>
</dbReference>
<protein>
    <submittedName>
        <fullName evidence="2">Uncharacterized protein</fullName>
    </submittedName>
</protein>